<evidence type="ECO:0000256" key="3">
    <source>
        <dbReference type="ARBA" id="ARBA00022692"/>
    </source>
</evidence>
<dbReference type="InterPro" id="IPR050528">
    <property type="entry name" value="L-type_Lectin-RKs"/>
</dbReference>
<proteinExistence type="inferred from homology"/>
<comment type="subcellular location">
    <subcellularLocation>
        <location evidence="1">Membrane</location>
        <topology evidence="1">Single-pass type I membrane protein</topology>
    </subcellularLocation>
</comment>
<evidence type="ECO:0000259" key="12">
    <source>
        <dbReference type="Pfam" id="PF00139"/>
    </source>
</evidence>
<dbReference type="Pfam" id="PF00139">
    <property type="entry name" value="Lectin_legB"/>
    <property type="match status" value="1"/>
</dbReference>
<feature type="domain" description="Legume lectin" evidence="12">
    <location>
        <begin position="1"/>
        <end position="34"/>
    </location>
</feature>
<dbReference type="PANTHER" id="PTHR27007">
    <property type="match status" value="1"/>
</dbReference>
<keyword evidence="8 11" id="KW-1133">Transmembrane helix</keyword>
<keyword evidence="6" id="KW-0547">Nucleotide-binding</keyword>
<dbReference type="SUPFAM" id="SSF49899">
    <property type="entry name" value="Concanavalin A-like lectins/glucanases"/>
    <property type="match status" value="1"/>
</dbReference>
<accession>A0ABU6Y052</accession>
<comment type="similarity">
    <text evidence="2">Belongs to the leguminous lectin family.</text>
</comment>
<evidence type="ECO:0000256" key="5">
    <source>
        <dbReference type="ARBA" id="ARBA00022734"/>
    </source>
</evidence>
<dbReference type="InterPro" id="IPR013320">
    <property type="entry name" value="ConA-like_dom_sf"/>
</dbReference>
<feature type="transmembrane region" description="Helical" evidence="11">
    <location>
        <begin position="39"/>
        <end position="63"/>
    </location>
</feature>
<name>A0ABU6Y052_9FABA</name>
<evidence type="ECO:0000256" key="2">
    <source>
        <dbReference type="ARBA" id="ARBA00007606"/>
    </source>
</evidence>
<dbReference type="Proteomes" id="UP001341840">
    <property type="component" value="Unassembled WGS sequence"/>
</dbReference>
<evidence type="ECO:0000256" key="10">
    <source>
        <dbReference type="ARBA" id="ARBA00023170"/>
    </source>
</evidence>
<evidence type="ECO:0000256" key="8">
    <source>
        <dbReference type="ARBA" id="ARBA00022989"/>
    </source>
</evidence>
<keyword evidence="10" id="KW-0675">Receptor</keyword>
<dbReference type="InterPro" id="IPR001220">
    <property type="entry name" value="Legume_lectin_dom"/>
</dbReference>
<dbReference type="EMBL" id="JASCZI010221428">
    <property type="protein sequence ID" value="MED6203296.1"/>
    <property type="molecule type" value="Genomic_DNA"/>
</dbReference>
<keyword evidence="3 11" id="KW-0812">Transmembrane</keyword>
<keyword evidence="4" id="KW-0732">Signal</keyword>
<keyword evidence="7" id="KW-0067">ATP-binding</keyword>
<evidence type="ECO:0000256" key="9">
    <source>
        <dbReference type="ARBA" id="ARBA00023136"/>
    </source>
</evidence>
<evidence type="ECO:0000256" key="6">
    <source>
        <dbReference type="ARBA" id="ARBA00022741"/>
    </source>
</evidence>
<keyword evidence="9 11" id="KW-0472">Membrane</keyword>
<keyword evidence="14" id="KW-1185">Reference proteome</keyword>
<organism evidence="13 14">
    <name type="scientific">Stylosanthes scabra</name>
    <dbReference type="NCBI Taxonomy" id="79078"/>
    <lineage>
        <taxon>Eukaryota</taxon>
        <taxon>Viridiplantae</taxon>
        <taxon>Streptophyta</taxon>
        <taxon>Embryophyta</taxon>
        <taxon>Tracheophyta</taxon>
        <taxon>Spermatophyta</taxon>
        <taxon>Magnoliopsida</taxon>
        <taxon>eudicotyledons</taxon>
        <taxon>Gunneridae</taxon>
        <taxon>Pentapetalae</taxon>
        <taxon>rosids</taxon>
        <taxon>fabids</taxon>
        <taxon>Fabales</taxon>
        <taxon>Fabaceae</taxon>
        <taxon>Papilionoideae</taxon>
        <taxon>50 kb inversion clade</taxon>
        <taxon>dalbergioids sensu lato</taxon>
        <taxon>Dalbergieae</taxon>
        <taxon>Pterocarpus clade</taxon>
        <taxon>Stylosanthes</taxon>
    </lineage>
</organism>
<gene>
    <name evidence="13" type="ORF">PIB30_114072</name>
</gene>
<dbReference type="Gene3D" id="3.30.200.20">
    <property type="entry name" value="Phosphorylase Kinase, domain 1"/>
    <property type="match status" value="1"/>
</dbReference>
<evidence type="ECO:0000256" key="1">
    <source>
        <dbReference type="ARBA" id="ARBA00004479"/>
    </source>
</evidence>
<sequence length="133" mass="14908">MVGFSAATGIYTERHIIQSWEFKSSLDEEQGNAKNSKRIWKVVVASIAGAVFIVAVISTYAIIRRWKRKKRDAIIIERINSIEDLERGAGPRRFFYKDVVSATNNFSASRKLGQGGFGAVYRGYFADLDLVVA</sequence>
<keyword evidence="5" id="KW-0430">Lectin</keyword>
<evidence type="ECO:0000256" key="11">
    <source>
        <dbReference type="SAM" id="Phobius"/>
    </source>
</evidence>
<reference evidence="13 14" key="1">
    <citation type="journal article" date="2023" name="Plants (Basel)">
        <title>Bridging the Gap: Combining Genomics and Transcriptomics Approaches to Understand Stylosanthes scabra, an Orphan Legume from the Brazilian Caatinga.</title>
        <authorList>
            <person name="Ferreira-Neto J.R.C."/>
            <person name="da Silva M.D."/>
            <person name="Binneck E."/>
            <person name="de Melo N.F."/>
            <person name="da Silva R.H."/>
            <person name="de Melo A.L.T.M."/>
            <person name="Pandolfi V."/>
            <person name="Bustamante F.O."/>
            <person name="Brasileiro-Vidal A.C."/>
            <person name="Benko-Iseppon A.M."/>
        </authorList>
    </citation>
    <scope>NUCLEOTIDE SEQUENCE [LARGE SCALE GENOMIC DNA]</scope>
    <source>
        <tissue evidence="13">Leaves</tissue>
    </source>
</reference>
<feature type="non-terminal residue" evidence="13">
    <location>
        <position position="133"/>
    </location>
</feature>
<protein>
    <recommendedName>
        <fullName evidence="12">Legume lectin domain-containing protein</fullName>
    </recommendedName>
</protein>
<evidence type="ECO:0000256" key="4">
    <source>
        <dbReference type="ARBA" id="ARBA00022729"/>
    </source>
</evidence>
<dbReference type="Gene3D" id="2.60.120.200">
    <property type="match status" value="1"/>
</dbReference>
<evidence type="ECO:0000256" key="7">
    <source>
        <dbReference type="ARBA" id="ARBA00022840"/>
    </source>
</evidence>
<evidence type="ECO:0000313" key="13">
    <source>
        <dbReference type="EMBL" id="MED6203296.1"/>
    </source>
</evidence>
<evidence type="ECO:0000313" key="14">
    <source>
        <dbReference type="Proteomes" id="UP001341840"/>
    </source>
</evidence>
<comment type="caution">
    <text evidence="13">The sequence shown here is derived from an EMBL/GenBank/DDBJ whole genome shotgun (WGS) entry which is preliminary data.</text>
</comment>